<dbReference type="Pfam" id="PF13549">
    <property type="entry name" value="ATP-grasp_5"/>
    <property type="match status" value="1"/>
</dbReference>
<dbReference type="EMBL" id="CP071090">
    <property type="protein sequence ID" value="QSQ25113.1"/>
    <property type="molecule type" value="Genomic_DNA"/>
</dbReference>
<dbReference type="Pfam" id="PF19045">
    <property type="entry name" value="Ligase_CoA_2"/>
    <property type="match status" value="1"/>
</dbReference>
<dbReference type="RefSeq" id="WP_206726670.1">
    <property type="nucleotide sequence ID" value="NZ_CP071090.1"/>
</dbReference>
<keyword evidence="5" id="KW-0175">Coiled coil</keyword>
<keyword evidence="1 8" id="KW-0436">Ligase</keyword>
<keyword evidence="3 4" id="KW-0067">ATP-binding</keyword>
<dbReference type="Pfam" id="PF13380">
    <property type="entry name" value="CoA_binding_2"/>
    <property type="match status" value="1"/>
</dbReference>
<dbReference type="SMART" id="SM00881">
    <property type="entry name" value="CoA_binding"/>
    <property type="match status" value="1"/>
</dbReference>
<proteinExistence type="predicted"/>
<dbReference type="InterPro" id="IPR016181">
    <property type="entry name" value="Acyl_CoA_acyltransferase"/>
</dbReference>
<dbReference type="PROSITE" id="PS51186">
    <property type="entry name" value="GNAT"/>
    <property type="match status" value="1"/>
</dbReference>
<dbReference type="Gene3D" id="3.30.470.20">
    <property type="entry name" value="ATP-grasp fold, B domain"/>
    <property type="match status" value="1"/>
</dbReference>
<evidence type="ECO:0000259" key="7">
    <source>
        <dbReference type="PROSITE" id="PS51186"/>
    </source>
</evidence>
<dbReference type="SUPFAM" id="SSF55729">
    <property type="entry name" value="Acyl-CoA N-acyltransferases (Nat)"/>
    <property type="match status" value="1"/>
</dbReference>
<dbReference type="GO" id="GO:0016874">
    <property type="term" value="F:ligase activity"/>
    <property type="evidence" value="ECO:0007669"/>
    <property type="project" value="UniProtKB-KW"/>
</dbReference>
<evidence type="ECO:0000256" key="1">
    <source>
        <dbReference type="ARBA" id="ARBA00022598"/>
    </source>
</evidence>
<feature type="coiled-coil region" evidence="5">
    <location>
        <begin position="485"/>
        <end position="512"/>
    </location>
</feature>
<dbReference type="SUPFAM" id="SSF52210">
    <property type="entry name" value="Succinyl-CoA synthetase domains"/>
    <property type="match status" value="2"/>
</dbReference>
<dbReference type="PANTHER" id="PTHR43334">
    <property type="entry name" value="ACETATE--COA LIGASE [ADP-FORMING]"/>
    <property type="match status" value="1"/>
</dbReference>
<dbReference type="InterPro" id="IPR036291">
    <property type="entry name" value="NAD(P)-bd_dom_sf"/>
</dbReference>
<dbReference type="Pfam" id="PF13302">
    <property type="entry name" value="Acetyltransf_3"/>
    <property type="match status" value="1"/>
</dbReference>
<sequence length="913" mass="98999">MDSRAPGSQKTDPSHNVLHQQPTRLPLDVLFKPRSVAVVGASERPGSVGRTVLWNLISNPFGGTVYPVNPQRPNVLGIKAWPSLRALPEPVDLAVIVTPAAAVPGVIRECAELGVRGAIIISAGFKETGPEGVRLEREILEVAQAARIRIIGPNCLGVMRPTTGFNATFAGAMARPGNVAFISQSGALLTAILDWSLRESVGFSAFVSVGSMLDVGWGDLIDYLADDPMTRSILLYMESIGDARAFLSAAREVALTKPIIVIKAGRTAQAAQAAASHTGTLTGSDEVLSAAFRRTGVLRVDSIADLFYMAETLARQPRPAGRRLTILTNAGGPGVLATDALVAGGGELAALTDDTRKALDGFLPPQWSHGNPVDILGDAAPERYAKALEVAGKDPNSDGLLVILTPQDMTEPTQTADRLKPYAKLHGKPVLASWMGGSEVAAGERILNDAGIPTFDYPDTAARIFNYMWRYSYNLAGLYETPTLAEEHAAARDEARRQIDEARAAGRTLLTEYESKKLLASYGIPTVETRLALTEDAAVAEASALGYPVVVKLHSRSVTHKTDVGGVRLNLPDGDAVRAAFRGIRERLRELGQADAFEGVTVQPMVKLDGYELIVGSGLDAQFGPVLLFGAGGVLVEVFKDRALGLPPLNTTLARRMMEQTRIYQALRGVRGRAPVDLGALERLMVRFSRLVVEQRFVKEIDINPLLASPERLLALDARVVLQPPEVTEADLPKLAIEPYPQQYVKPFRMTSGEEVLLRPIRPEDEPRMEAFHRTLSEHTVFLRYAGLLHVNTRVAHERLARICFNDYARELALVAERKDGSLLGVGRLTRLRGTQDAEFAILISDLAQKQGLGTELLSRLVDIGRDWKMQRIVADILAGNRAMQTISRKLGFSILPHEELAPDMVKAVKVLD</sequence>
<accession>A0ABX7P3T7</accession>
<dbReference type="SUPFAM" id="SSF56059">
    <property type="entry name" value="Glutathione synthetase ATP-binding domain-like"/>
    <property type="match status" value="1"/>
</dbReference>
<protein>
    <submittedName>
        <fullName evidence="8">Bifunctional acetate--CoA ligase family protein/GNAT family N-acetyltransferase</fullName>
    </submittedName>
</protein>
<keyword evidence="9" id="KW-1185">Reference proteome</keyword>
<name>A0ABX7P3T7_9BACT</name>
<dbReference type="Gene3D" id="3.40.630.30">
    <property type="match status" value="1"/>
</dbReference>
<dbReference type="InterPro" id="IPR003781">
    <property type="entry name" value="CoA-bd"/>
</dbReference>
<dbReference type="InterPro" id="IPR051538">
    <property type="entry name" value="Acyl-CoA_Synth/Transferase"/>
</dbReference>
<dbReference type="Gene3D" id="3.40.50.261">
    <property type="entry name" value="Succinyl-CoA synthetase domains"/>
    <property type="match status" value="2"/>
</dbReference>
<evidence type="ECO:0000313" key="8">
    <source>
        <dbReference type="EMBL" id="QSQ25113.1"/>
    </source>
</evidence>
<dbReference type="InterPro" id="IPR011761">
    <property type="entry name" value="ATP-grasp"/>
</dbReference>
<dbReference type="Gene3D" id="3.40.50.720">
    <property type="entry name" value="NAD(P)-binding Rossmann-like Domain"/>
    <property type="match status" value="1"/>
</dbReference>
<evidence type="ECO:0000259" key="6">
    <source>
        <dbReference type="PROSITE" id="PS50975"/>
    </source>
</evidence>
<dbReference type="InterPro" id="IPR000182">
    <property type="entry name" value="GNAT_dom"/>
</dbReference>
<feature type="domain" description="N-acetyltransferase" evidence="7">
    <location>
        <begin position="756"/>
        <end position="913"/>
    </location>
</feature>
<dbReference type="PANTHER" id="PTHR43334:SF1">
    <property type="entry name" value="3-HYDROXYPROPIONATE--COA LIGASE [ADP-FORMING]"/>
    <property type="match status" value="1"/>
</dbReference>
<gene>
    <name evidence="8" type="ORF">JY651_09360</name>
</gene>
<dbReference type="InterPro" id="IPR016102">
    <property type="entry name" value="Succinyl-CoA_synth-like"/>
</dbReference>
<reference evidence="8 9" key="1">
    <citation type="submission" date="2021-02" db="EMBL/GenBank/DDBJ databases">
        <title>De Novo genome assembly of isolated myxobacteria.</title>
        <authorList>
            <person name="Stevens D.C."/>
        </authorList>
    </citation>
    <scope>NUCLEOTIDE SEQUENCE [LARGE SCALE GENOMIC DNA]</scope>
    <source>
        <strain evidence="9">SCPEA02</strain>
    </source>
</reference>
<evidence type="ECO:0000313" key="9">
    <source>
        <dbReference type="Proteomes" id="UP000662747"/>
    </source>
</evidence>
<dbReference type="Gene3D" id="3.30.1490.20">
    <property type="entry name" value="ATP-grasp fold, A domain"/>
    <property type="match status" value="1"/>
</dbReference>
<evidence type="ECO:0000256" key="3">
    <source>
        <dbReference type="ARBA" id="ARBA00022840"/>
    </source>
</evidence>
<evidence type="ECO:0000256" key="5">
    <source>
        <dbReference type="SAM" id="Coils"/>
    </source>
</evidence>
<evidence type="ECO:0000256" key="4">
    <source>
        <dbReference type="PROSITE-ProRule" id="PRU00409"/>
    </source>
</evidence>
<keyword evidence="2 4" id="KW-0547">Nucleotide-binding</keyword>
<dbReference type="InterPro" id="IPR043938">
    <property type="entry name" value="Ligase_CoA_dom"/>
</dbReference>
<organism evidence="8 9">
    <name type="scientific">Pyxidicoccus parkwayensis</name>
    <dbReference type="NCBI Taxonomy" id="2813578"/>
    <lineage>
        <taxon>Bacteria</taxon>
        <taxon>Pseudomonadati</taxon>
        <taxon>Myxococcota</taxon>
        <taxon>Myxococcia</taxon>
        <taxon>Myxococcales</taxon>
        <taxon>Cystobacterineae</taxon>
        <taxon>Myxococcaceae</taxon>
        <taxon>Pyxidicoccus</taxon>
    </lineage>
</organism>
<dbReference type="InterPro" id="IPR032875">
    <property type="entry name" value="Succ_CoA_lig_flav_dom"/>
</dbReference>
<dbReference type="SUPFAM" id="SSF51735">
    <property type="entry name" value="NAD(P)-binding Rossmann-fold domains"/>
    <property type="match status" value="1"/>
</dbReference>
<dbReference type="InterPro" id="IPR013815">
    <property type="entry name" value="ATP_grasp_subdomain_1"/>
</dbReference>
<evidence type="ECO:0000256" key="2">
    <source>
        <dbReference type="ARBA" id="ARBA00022741"/>
    </source>
</evidence>
<feature type="domain" description="ATP-grasp" evidence="6">
    <location>
        <begin position="516"/>
        <end position="552"/>
    </location>
</feature>
<dbReference type="Proteomes" id="UP000662747">
    <property type="component" value="Chromosome"/>
</dbReference>
<dbReference type="Pfam" id="PF13607">
    <property type="entry name" value="Succ_CoA_lig"/>
    <property type="match status" value="1"/>
</dbReference>
<dbReference type="PROSITE" id="PS50975">
    <property type="entry name" value="ATP_GRASP"/>
    <property type="match status" value="1"/>
</dbReference>